<evidence type="ECO:0000313" key="3">
    <source>
        <dbReference type="Proteomes" id="UP001275084"/>
    </source>
</evidence>
<organism evidence="2 3">
    <name type="scientific">Lasiosphaeria hispida</name>
    <dbReference type="NCBI Taxonomy" id="260671"/>
    <lineage>
        <taxon>Eukaryota</taxon>
        <taxon>Fungi</taxon>
        <taxon>Dikarya</taxon>
        <taxon>Ascomycota</taxon>
        <taxon>Pezizomycotina</taxon>
        <taxon>Sordariomycetes</taxon>
        <taxon>Sordariomycetidae</taxon>
        <taxon>Sordariales</taxon>
        <taxon>Lasiosphaeriaceae</taxon>
        <taxon>Lasiosphaeria</taxon>
    </lineage>
</organism>
<feature type="region of interest" description="Disordered" evidence="1">
    <location>
        <begin position="87"/>
        <end position="107"/>
    </location>
</feature>
<feature type="compositionally biased region" description="Polar residues" evidence="1">
    <location>
        <begin position="89"/>
        <end position="98"/>
    </location>
</feature>
<reference evidence="2" key="1">
    <citation type="journal article" date="2023" name="Mol. Phylogenet. Evol.">
        <title>Genome-scale phylogeny and comparative genomics of the fungal order Sordariales.</title>
        <authorList>
            <person name="Hensen N."/>
            <person name="Bonometti L."/>
            <person name="Westerberg I."/>
            <person name="Brannstrom I.O."/>
            <person name="Guillou S."/>
            <person name="Cros-Aarteil S."/>
            <person name="Calhoun S."/>
            <person name="Haridas S."/>
            <person name="Kuo A."/>
            <person name="Mondo S."/>
            <person name="Pangilinan J."/>
            <person name="Riley R."/>
            <person name="LaButti K."/>
            <person name="Andreopoulos B."/>
            <person name="Lipzen A."/>
            <person name="Chen C."/>
            <person name="Yan M."/>
            <person name="Daum C."/>
            <person name="Ng V."/>
            <person name="Clum A."/>
            <person name="Steindorff A."/>
            <person name="Ohm R.A."/>
            <person name="Martin F."/>
            <person name="Silar P."/>
            <person name="Natvig D.O."/>
            <person name="Lalanne C."/>
            <person name="Gautier V."/>
            <person name="Ament-Velasquez S.L."/>
            <person name="Kruys A."/>
            <person name="Hutchinson M.I."/>
            <person name="Powell A.J."/>
            <person name="Barry K."/>
            <person name="Miller A.N."/>
            <person name="Grigoriev I.V."/>
            <person name="Debuchy R."/>
            <person name="Gladieux P."/>
            <person name="Hiltunen Thoren M."/>
            <person name="Johannesson H."/>
        </authorList>
    </citation>
    <scope>NUCLEOTIDE SEQUENCE</scope>
    <source>
        <strain evidence="2">CBS 955.72</strain>
    </source>
</reference>
<reference evidence="2" key="2">
    <citation type="submission" date="2023-06" db="EMBL/GenBank/DDBJ databases">
        <authorList>
            <consortium name="Lawrence Berkeley National Laboratory"/>
            <person name="Haridas S."/>
            <person name="Hensen N."/>
            <person name="Bonometti L."/>
            <person name="Westerberg I."/>
            <person name="Brannstrom I.O."/>
            <person name="Guillou S."/>
            <person name="Cros-Aarteil S."/>
            <person name="Calhoun S."/>
            <person name="Kuo A."/>
            <person name="Mondo S."/>
            <person name="Pangilinan J."/>
            <person name="Riley R."/>
            <person name="Labutti K."/>
            <person name="Andreopoulos B."/>
            <person name="Lipzen A."/>
            <person name="Chen C."/>
            <person name="Yanf M."/>
            <person name="Daum C."/>
            <person name="Ng V."/>
            <person name="Clum A."/>
            <person name="Steindorff A."/>
            <person name="Ohm R."/>
            <person name="Martin F."/>
            <person name="Silar P."/>
            <person name="Natvig D."/>
            <person name="Lalanne C."/>
            <person name="Gautier V."/>
            <person name="Ament-Velasquez S.L."/>
            <person name="Kruys A."/>
            <person name="Hutchinson M.I."/>
            <person name="Powell A.J."/>
            <person name="Barry K."/>
            <person name="Miller A.N."/>
            <person name="Grigoriev I.V."/>
            <person name="Debuchy R."/>
            <person name="Gladieux P."/>
            <person name="Thoren M.H."/>
            <person name="Johannesson H."/>
        </authorList>
    </citation>
    <scope>NUCLEOTIDE SEQUENCE</scope>
    <source>
        <strain evidence="2">CBS 955.72</strain>
    </source>
</reference>
<dbReference type="EMBL" id="JAUIQD010000005">
    <property type="protein sequence ID" value="KAK3348716.1"/>
    <property type="molecule type" value="Genomic_DNA"/>
</dbReference>
<gene>
    <name evidence="2" type="ORF">B0T25DRAFT_546349</name>
</gene>
<keyword evidence="3" id="KW-1185">Reference proteome</keyword>
<protein>
    <submittedName>
        <fullName evidence="2">Uncharacterized protein</fullName>
    </submittedName>
</protein>
<comment type="caution">
    <text evidence="2">The sequence shown here is derived from an EMBL/GenBank/DDBJ whole genome shotgun (WGS) entry which is preliminary data.</text>
</comment>
<sequence>MHCHQRYEVAPNVIDEAFLSARRDERRTRGSSSESDRDTGMAATFCLFAAGCVAGESALTSPEGVDCEAIPKKPLFAGRADDGSLGSLIGTNNPSGARSTPKPFRGSNAELRDKSALHCVPQFGSTHPFPRSSAIVGTRRHPNFCLLGEAGIQVNQT</sequence>
<dbReference type="AlphaFoldDB" id="A0AAJ0MBN1"/>
<proteinExistence type="predicted"/>
<accession>A0AAJ0MBN1</accession>
<dbReference type="Proteomes" id="UP001275084">
    <property type="component" value="Unassembled WGS sequence"/>
</dbReference>
<evidence type="ECO:0000256" key="1">
    <source>
        <dbReference type="SAM" id="MobiDB-lite"/>
    </source>
</evidence>
<name>A0AAJ0MBN1_9PEZI</name>
<evidence type="ECO:0000313" key="2">
    <source>
        <dbReference type="EMBL" id="KAK3348716.1"/>
    </source>
</evidence>